<name>A0A1I3A9I7_9SPHI</name>
<evidence type="ECO:0000313" key="3">
    <source>
        <dbReference type="Proteomes" id="UP000199666"/>
    </source>
</evidence>
<dbReference type="EMBL" id="FOPP01000013">
    <property type="protein sequence ID" value="SFH46369.1"/>
    <property type="molecule type" value="Genomic_DNA"/>
</dbReference>
<dbReference type="Proteomes" id="UP000199666">
    <property type="component" value="Unassembled WGS sequence"/>
</dbReference>
<evidence type="ECO:0000313" key="2">
    <source>
        <dbReference type="EMBL" id="SFH46369.1"/>
    </source>
</evidence>
<gene>
    <name evidence="2" type="ORF">SAMN04489864_11382</name>
</gene>
<evidence type="ECO:0000256" key="1">
    <source>
        <dbReference type="SAM" id="Coils"/>
    </source>
</evidence>
<keyword evidence="1" id="KW-0175">Coiled coil</keyword>
<dbReference type="RefSeq" id="WP_090997609.1">
    <property type="nucleotide sequence ID" value="NZ_FOPP01000013.1"/>
</dbReference>
<feature type="coiled-coil region" evidence="1">
    <location>
        <begin position="271"/>
        <end position="305"/>
    </location>
</feature>
<reference evidence="2 3" key="1">
    <citation type="submission" date="2016-10" db="EMBL/GenBank/DDBJ databases">
        <authorList>
            <person name="de Groot N.N."/>
        </authorList>
    </citation>
    <scope>NUCLEOTIDE SEQUENCE [LARGE SCALE GENOMIC DNA]</scope>
    <source>
        <strain evidence="2 3">DSM 18684</strain>
    </source>
</reference>
<dbReference type="OrthoDB" id="2179558at2"/>
<sequence>MKRISNIGIHIPTNDDNYINLDSLSSLSETDIAIISPDLALTSYSTYEGYSDNGKYEGKTLYNKDSSSRIIDHTKHWKAEILHFIENGGTLFVVLCRKTDFYIYTGTQSFSGTGRNQKTTNHVTPHSNYKYLPFSSFEFHSASGTTVYPNSSLVAELHKNCKDYFSFETYIKSDKITDTTFTTKNKDRILGASIALKKGFIVFLPYIDFRVNTLTKYNSKTNKTTWNAEGVKIGKLFLNSLAQIDKVLKQEQDKTPKPNWLAQNIFELSESALTEKKIAKLSEEILKKQKEIVKLEGVLEEQESLKDLLFETGKPLEKAVIKALTILGYSAENYDDGELELDQIILSPEGQRFIGECEGKESKDIDVSKFRQLLDGLNADFEKDSVEERASGLLFGNPQRLQAPNERSLSFTQKCQTGAKREQIGLVKTADLFDVCKYIVESKDKDFAKRCRDSISEQLGEIIRFPQLQ</sequence>
<accession>A0A1I3A9I7</accession>
<dbReference type="AlphaFoldDB" id="A0A1I3A9I7"/>
<proteinExistence type="predicted"/>
<keyword evidence="3" id="KW-1185">Reference proteome</keyword>
<protein>
    <submittedName>
        <fullName evidence="2">Uncharacterized protein</fullName>
    </submittedName>
</protein>
<organism evidence="2 3">
    <name type="scientific">Pedobacter insulae</name>
    <dbReference type="NCBI Taxonomy" id="414048"/>
    <lineage>
        <taxon>Bacteria</taxon>
        <taxon>Pseudomonadati</taxon>
        <taxon>Bacteroidota</taxon>
        <taxon>Sphingobacteriia</taxon>
        <taxon>Sphingobacteriales</taxon>
        <taxon>Sphingobacteriaceae</taxon>
        <taxon>Pedobacter</taxon>
    </lineage>
</organism>